<dbReference type="Proteomes" id="UP001732700">
    <property type="component" value="Chromosome 2C"/>
</dbReference>
<sequence>MPAALFNRNRGRKPATSAAAGYSTIRRAGGGSSLMARSGRDRFLRRRAAHGDDRISALSDDLLLLVLRRLDTRHALGAGMLSTRWACLPRQLPSLDFRVGDILPPRYHRWVLLHRDSEVTDFGTANVDEVLPHIRRYERRAMRALTSSVQSLLDADVGQNRRVSRLRLEFFATHNSGCINRLVAKAIDAWEVHDLVAVAKPIYWQSRNFHAFPSQCICEEPRASHLQSLELGGCALPQATAARA</sequence>
<evidence type="ECO:0000313" key="2">
    <source>
        <dbReference type="Proteomes" id="UP001732700"/>
    </source>
</evidence>
<dbReference type="EnsemblPlants" id="AVESA.00010b.r2.2CG0311200.1">
    <property type="protein sequence ID" value="AVESA.00010b.r2.2CG0311200.1.CDS.1"/>
    <property type="gene ID" value="AVESA.00010b.r2.2CG0311200"/>
</dbReference>
<name>A0ACD5URX0_AVESA</name>
<evidence type="ECO:0000313" key="1">
    <source>
        <dbReference type="EnsemblPlants" id="AVESA.00010b.r2.2CG0311200.1.CDS.1"/>
    </source>
</evidence>
<keyword evidence="2" id="KW-1185">Reference proteome</keyword>
<organism evidence="1 2">
    <name type="scientific">Avena sativa</name>
    <name type="common">Oat</name>
    <dbReference type="NCBI Taxonomy" id="4498"/>
    <lineage>
        <taxon>Eukaryota</taxon>
        <taxon>Viridiplantae</taxon>
        <taxon>Streptophyta</taxon>
        <taxon>Embryophyta</taxon>
        <taxon>Tracheophyta</taxon>
        <taxon>Spermatophyta</taxon>
        <taxon>Magnoliopsida</taxon>
        <taxon>Liliopsida</taxon>
        <taxon>Poales</taxon>
        <taxon>Poaceae</taxon>
        <taxon>BOP clade</taxon>
        <taxon>Pooideae</taxon>
        <taxon>Poodae</taxon>
        <taxon>Poeae</taxon>
        <taxon>Poeae Chloroplast Group 1 (Aveneae type)</taxon>
        <taxon>Aveninae</taxon>
        <taxon>Avena</taxon>
    </lineage>
</organism>
<reference evidence="1" key="2">
    <citation type="submission" date="2025-09" db="UniProtKB">
        <authorList>
            <consortium name="EnsemblPlants"/>
        </authorList>
    </citation>
    <scope>IDENTIFICATION</scope>
</reference>
<proteinExistence type="predicted"/>
<accession>A0ACD5URX0</accession>
<protein>
    <submittedName>
        <fullName evidence="1">Uncharacterized protein</fullName>
    </submittedName>
</protein>
<reference evidence="1" key="1">
    <citation type="submission" date="2021-05" db="EMBL/GenBank/DDBJ databases">
        <authorList>
            <person name="Scholz U."/>
            <person name="Mascher M."/>
            <person name="Fiebig A."/>
        </authorList>
    </citation>
    <scope>NUCLEOTIDE SEQUENCE [LARGE SCALE GENOMIC DNA]</scope>
</reference>